<sequence>MLGNRHLKAEAVWHNHSRRAIKNKDHPSFAVHHPNFRGEPWRYTPRPGTSPVALLYFHVGKCAGGSVVNWLERQNPRFTMKLAYGMAPLFLGLFPAHFPTHARRWGTSRPDWRNESIFVEFHAWAEGFYLVDVLPELSDLRAEYRAVGGRLVTFTTLRDPASHIISFYEMWPTLTCNGTRSCSRASFARFLPDAVGLQTRILAGPKVRLKFPIPAYRRETQHPNGMFPCNEAHTERALSTLRSFDVIGFTSNLSAATDQVESCTGLWMPRRVPHKSERHTAFVTEEERADPAIQAAIRAAAACDIQLHQMMLRHLGTGTCGAVGARAGLQ</sequence>
<proteinExistence type="predicted"/>
<evidence type="ECO:0008006" key="2">
    <source>
        <dbReference type="Google" id="ProtNLM"/>
    </source>
</evidence>
<dbReference type="InterPro" id="IPR027417">
    <property type="entry name" value="P-loop_NTPase"/>
</dbReference>
<organism evidence="1">
    <name type="scientific">Coccolithus braarudii</name>
    <dbReference type="NCBI Taxonomy" id="221442"/>
    <lineage>
        <taxon>Eukaryota</taxon>
        <taxon>Haptista</taxon>
        <taxon>Haptophyta</taxon>
        <taxon>Prymnesiophyceae</taxon>
        <taxon>Coccolithales</taxon>
        <taxon>Coccolithaceae</taxon>
        <taxon>Coccolithus</taxon>
    </lineage>
</organism>
<name>A0A7S0LV35_9EUKA</name>
<protein>
    <recommendedName>
        <fullName evidence="2">Sulfotransferase domain-containing protein</fullName>
    </recommendedName>
</protein>
<evidence type="ECO:0000313" key="1">
    <source>
        <dbReference type="EMBL" id="CAD8620963.1"/>
    </source>
</evidence>
<reference evidence="1" key="1">
    <citation type="submission" date="2021-01" db="EMBL/GenBank/DDBJ databases">
        <authorList>
            <person name="Corre E."/>
            <person name="Pelletier E."/>
            <person name="Niang G."/>
            <person name="Scheremetjew M."/>
            <person name="Finn R."/>
            <person name="Kale V."/>
            <person name="Holt S."/>
            <person name="Cochrane G."/>
            <person name="Meng A."/>
            <person name="Brown T."/>
            <person name="Cohen L."/>
        </authorList>
    </citation>
    <scope>NUCLEOTIDE SEQUENCE</scope>
    <source>
        <strain evidence="1">PLY182g</strain>
    </source>
</reference>
<dbReference type="AlphaFoldDB" id="A0A7S0LV35"/>
<dbReference type="EMBL" id="HBEY01050631">
    <property type="protein sequence ID" value="CAD8620963.1"/>
    <property type="molecule type" value="Transcribed_RNA"/>
</dbReference>
<dbReference type="Gene3D" id="3.40.50.300">
    <property type="entry name" value="P-loop containing nucleotide triphosphate hydrolases"/>
    <property type="match status" value="1"/>
</dbReference>
<gene>
    <name evidence="1" type="ORF">CPEL01642_LOCUS24346</name>
</gene>
<accession>A0A7S0LV35</accession>